<dbReference type="AlphaFoldDB" id="A0A1W0A6Y8"/>
<comment type="caution">
    <text evidence="2">The sequence shown here is derived from an EMBL/GenBank/DDBJ whole genome shotgun (WGS) entry which is preliminary data.</text>
</comment>
<accession>A0A1W0A6Y8</accession>
<dbReference type="OrthoDB" id="116316at2759"/>
<name>A0A1W0A6Y8_9STRA</name>
<dbReference type="EMBL" id="JNBS01000382">
    <property type="protein sequence ID" value="OQS06042.1"/>
    <property type="molecule type" value="Genomic_DNA"/>
</dbReference>
<dbReference type="Pfam" id="PF14223">
    <property type="entry name" value="Retrotran_gag_2"/>
    <property type="match status" value="1"/>
</dbReference>
<protein>
    <recommendedName>
        <fullName evidence="4">CCHC-type domain-containing protein</fullName>
    </recommendedName>
</protein>
<dbReference type="STRING" id="74557.A0A1W0A6Y8"/>
<evidence type="ECO:0000313" key="2">
    <source>
        <dbReference type="EMBL" id="OQS06042.1"/>
    </source>
</evidence>
<reference evidence="2 3" key="1">
    <citation type="journal article" date="2014" name="Genome Biol. Evol.">
        <title>The secreted proteins of Achlya hypogyna and Thraustotheca clavata identify the ancestral oomycete secretome and reveal gene acquisitions by horizontal gene transfer.</title>
        <authorList>
            <person name="Misner I."/>
            <person name="Blouin N."/>
            <person name="Leonard G."/>
            <person name="Richards T.A."/>
            <person name="Lane C.E."/>
        </authorList>
    </citation>
    <scope>NUCLEOTIDE SEQUENCE [LARGE SCALE GENOMIC DNA]</scope>
    <source>
        <strain evidence="2 3">ATCC 34112</strain>
    </source>
</reference>
<evidence type="ECO:0008006" key="4">
    <source>
        <dbReference type="Google" id="ProtNLM"/>
    </source>
</evidence>
<keyword evidence="3" id="KW-1185">Reference proteome</keyword>
<dbReference type="Proteomes" id="UP000243217">
    <property type="component" value="Unassembled WGS sequence"/>
</dbReference>
<feature type="region of interest" description="Disordered" evidence="1">
    <location>
        <begin position="223"/>
        <end position="242"/>
    </location>
</feature>
<evidence type="ECO:0000313" key="3">
    <source>
        <dbReference type="Proteomes" id="UP000243217"/>
    </source>
</evidence>
<proteinExistence type="predicted"/>
<gene>
    <name evidence="2" type="ORF">THRCLA_20458</name>
</gene>
<evidence type="ECO:0000256" key="1">
    <source>
        <dbReference type="SAM" id="MobiDB-lite"/>
    </source>
</evidence>
<organism evidence="2 3">
    <name type="scientific">Thraustotheca clavata</name>
    <dbReference type="NCBI Taxonomy" id="74557"/>
    <lineage>
        <taxon>Eukaryota</taxon>
        <taxon>Sar</taxon>
        <taxon>Stramenopiles</taxon>
        <taxon>Oomycota</taxon>
        <taxon>Saprolegniomycetes</taxon>
        <taxon>Saprolegniales</taxon>
        <taxon>Achlyaceae</taxon>
        <taxon>Thraustotheca</taxon>
    </lineage>
</organism>
<sequence length="274" mass="31705">MSHPYRLDKIIKLKAGGSNYQQWAKATTDRLEKEGLDKYLNANPNNYKIDDDLAAMAYVRLSLHRHDLMYLKEAKTAYETWETLRKHYEGKSGVHLLLLYTQMSNLRWIESKGSLSDFAQAFLELKNKMEMAGDTTPESAFIIQFMALLPSRFNRAILNILHDSTKVTEFPTLAYVVDQLKAIDESQGKENKIREPVQVEFCEYCSQEGHLLEDCYRRQRDEGRGVRRQTMPHNPPLPLSPVKERNKVIRGQSMPTVSQTSSQFITYRPTKAKI</sequence>